<dbReference type="InterPro" id="IPR001314">
    <property type="entry name" value="Peptidase_S1A"/>
</dbReference>
<feature type="domain" description="Peptidase S1" evidence="4">
    <location>
        <begin position="92"/>
        <end position="372"/>
    </location>
</feature>
<dbReference type="SUPFAM" id="SSF50494">
    <property type="entry name" value="Trypsin-like serine proteases"/>
    <property type="match status" value="1"/>
</dbReference>
<proteinExistence type="inferred from homology"/>
<keyword evidence="3" id="KW-0720">Serine protease</keyword>
<dbReference type="SMART" id="SM00020">
    <property type="entry name" value="Tryp_SPc"/>
    <property type="match status" value="1"/>
</dbReference>
<dbReference type="PROSITE" id="PS50240">
    <property type="entry name" value="TRYPSIN_DOM"/>
    <property type="match status" value="1"/>
</dbReference>
<evidence type="ECO:0000313" key="6">
    <source>
        <dbReference type="Proteomes" id="UP000308267"/>
    </source>
</evidence>
<dbReference type="PROSITE" id="PS00134">
    <property type="entry name" value="TRYPSIN_HIS"/>
    <property type="match status" value="1"/>
</dbReference>
<organism evidence="5 6">
    <name type="scientific">Opisthorchis felineus</name>
    <dbReference type="NCBI Taxonomy" id="147828"/>
    <lineage>
        <taxon>Eukaryota</taxon>
        <taxon>Metazoa</taxon>
        <taxon>Spiralia</taxon>
        <taxon>Lophotrochozoa</taxon>
        <taxon>Platyhelminthes</taxon>
        <taxon>Trematoda</taxon>
        <taxon>Digenea</taxon>
        <taxon>Opisthorchiida</taxon>
        <taxon>Opisthorchiata</taxon>
        <taxon>Opisthorchiidae</taxon>
        <taxon>Opisthorchis</taxon>
    </lineage>
</organism>
<dbReference type="InterPro" id="IPR001254">
    <property type="entry name" value="Trypsin_dom"/>
</dbReference>
<evidence type="ECO:0000256" key="1">
    <source>
        <dbReference type="ARBA" id="ARBA00023157"/>
    </source>
</evidence>
<name>A0A4S2MEQ6_OPIFE</name>
<dbReference type="Pfam" id="PF00089">
    <property type="entry name" value="Trypsin"/>
    <property type="match status" value="2"/>
</dbReference>
<keyword evidence="6" id="KW-1185">Reference proteome</keyword>
<dbReference type="GO" id="GO:0004252">
    <property type="term" value="F:serine-type endopeptidase activity"/>
    <property type="evidence" value="ECO:0007669"/>
    <property type="project" value="InterPro"/>
</dbReference>
<comment type="caution">
    <text evidence="5">The sequence shown here is derived from an EMBL/GenBank/DDBJ whole genome shotgun (WGS) entry which is preliminary data.</text>
</comment>
<dbReference type="Proteomes" id="UP000308267">
    <property type="component" value="Unassembled WGS sequence"/>
</dbReference>
<dbReference type="PANTHER" id="PTHR24256">
    <property type="entry name" value="TRYPTASE-RELATED"/>
    <property type="match status" value="1"/>
</dbReference>
<dbReference type="CDD" id="cd00190">
    <property type="entry name" value="Tryp_SPc"/>
    <property type="match status" value="1"/>
</dbReference>
<evidence type="ECO:0000259" key="4">
    <source>
        <dbReference type="PROSITE" id="PS50240"/>
    </source>
</evidence>
<dbReference type="AlphaFoldDB" id="A0A4S2MEQ6"/>
<dbReference type="OrthoDB" id="6267810at2759"/>
<sequence length="390" mass="44012">MSTCKPSLLGSCSSLTRSTLASFNRITYVVGRGSLISLPIFNFRLTMITKRPKILVCVWLLLTVSPIWTLPERIEEWPDVEDSRPLKRVKRIIGGHPVLKGTYPWAVSIQARRYHGLNAVFRPNNEHYCGAALIKPDWILTAAHCLYTEDDNGNLESYLDPKMWHVRLASDKLQPGMFERVKGLFRRAFNAIFGYVKLQPYYHVKKIFHHPNYRPGDLEYDIALFQLKEEPVLRKIAGLGLVELPDPMWGDRWPAAGQTCIAVGWGCSFAEGPPSMKGQFIELPVLSPSVCRRMYSAYINLTTTHEFCAGYHNGNKGICPGDSGGPLVCQAIDGEMKLAGVVSATHSKQPADFPAIFTRVSYFTDWINSVIENNPREQQSNLFSFLHLHN</sequence>
<accession>A0A4S2MEQ6</accession>
<keyword evidence="1" id="KW-1015">Disulfide bond</keyword>
<dbReference type="InterPro" id="IPR043504">
    <property type="entry name" value="Peptidase_S1_PA_chymotrypsin"/>
</dbReference>
<reference evidence="5 6" key="1">
    <citation type="journal article" date="2019" name="BMC Genomics">
        <title>New insights from Opisthorchis felineus genome: update on genomics of the epidemiologically important liver flukes.</title>
        <authorList>
            <person name="Ershov N.I."/>
            <person name="Mordvinov V.A."/>
            <person name="Prokhortchouk E.B."/>
            <person name="Pakharukova M.Y."/>
            <person name="Gunbin K.V."/>
            <person name="Ustyantsev K."/>
            <person name="Genaev M.A."/>
            <person name="Blinov A.G."/>
            <person name="Mazur A."/>
            <person name="Boulygina E."/>
            <person name="Tsygankova S."/>
            <person name="Khrameeva E."/>
            <person name="Chekanov N."/>
            <person name="Fan G."/>
            <person name="Xiao A."/>
            <person name="Zhang H."/>
            <person name="Xu X."/>
            <person name="Yang H."/>
            <person name="Solovyev V."/>
            <person name="Lee S.M."/>
            <person name="Liu X."/>
            <person name="Afonnikov D.A."/>
            <person name="Skryabin K.G."/>
        </authorList>
    </citation>
    <scope>NUCLEOTIDE SEQUENCE [LARGE SCALE GENOMIC DNA]</scope>
    <source>
        <strain evidence="5">AK-0245</strain>
        <tissue evidence="5">Whole organism</tissue>
    </source>
</reference>
<gene>
    <name evidence="5" type="ORF">CRM22_001946</name>
</gene>
<evidence type="ECO:0000256" key="3">
    <source>
        <dbReference type="RuleBase" id="RU363034"/>
    </source>
</evidence>
<dbReference type="Gene3D" id="2.40.10.10">
    <property type="entry name" value="Trypsin-like serine proteases"/>
    <property type="match status" value="1"/>
</dbReference>
<evidence type="ECO:0000256" key="2">
    <source>
        <dbReference type="ARBA" id="ARBA00024195"/>
    </source>
</evidence>
<dbReference type="STRING" id="147828.A0A4S2MEQ6"/>
<comment type="similarity">
    <text evidence="2">Belongs to the peptidase S1 family. CLIP subfamily.</text>
</comment>
<dbReference type="PROSITE" id="PS00135">
    <property type="entry name" value="TRYPSIN_SER"/>
    <property type="match status" value="1"/>
</dbReference>
<dbReference type="PRINTS" id="PR00722">
    <property type="entry name" value="CHYMOTRYPSIN"/>
</dbReference>
<dbReference type="InterPro" id="IPR018114">
    <property type="entry name" value="TRYPSIN_HIS"/>
</dbReference>
<dbReference type="EMBL" id="SJOL01003443">
    <property type="protein sequence ID" value="TGZ72677.1"/>
    <property type="molecule type" value="Genomic_DNA"/>
</dbReference>
<dbReference type="InterPro" id="IPR033116">
    <property type="entry name" value="TRYPSIN_SER"/>
</dbReference>
<dbReference type="InterPro" id="IPR009003">
    <property type="entry name" value="Peptidase_S1_PA"/>
</dbReference>
<protein>
    <recommendedName>
        <fullName evidence="4">Peptidase S1 domain-containing protein</fullName>
    </recommendedName>
</protein>
<evidence type="ECO:0000313" key="5">
    <source>
        <dbReference type="EMBL" id="TGZ72677.1"/>
    </source>
</evidence>
<keyword evidence="3" id="KW-0645">Protease</keyword>
<dbReference type="GO" id="GO:0006508">
    <property type="term" value="P:proteolysis"/>
    <property type="evidence" value="ECO:0007669"/>
    <property type="project" value="UniProtKB-KW"/>
</dbReference>
<dbReference type="InterPro" id="IPR051487">
    <property type="entry name" value="Ser/Thr_Proteases_Immune/Dev"/>
</dbReference>
<keyword evidence="3" id="KW-0378">Hydrolase</keyword>